<protein>
    <submittedName>
        <fullName evidence="3">VWA domain-containing protein</fullName>
    </submittedName>
</protein>
<dbReference type="SUPFAM" id="SSF53300">
    <property type="entry name" value="vWA-like"/>
    <property type="match status" value="1"/>
</dbReference>
<dbReference type="InterPro" id="IPR003593">
    <property type="entry name" value="AAA+_ATPase"/>
</dbReference>
<reference evidence="3 4" key="1">
    <citation type="submission" date="2018-07" db="EMBL/GenBank/DDBJ databases">
        <title>Motiliproteus coralliicola sp. nov., a bacterium isolated from Coral.</title>
        <authorList>
            <person name="Wang G."/>
        </authorList>
    </citation>
    <scope>NUCLEOTIDE SEQUENCE [LARGE SCALE GENOMIC DNA]</scope>
    <source>
        <strain evidence="3 4">C34</strain>
    </source>
</reference>
<dbReference type="RefSeq" id="WP_114696831.1">
    <property type="nucleotide sequence ID" value="NZ_QQOH01000005.1"/>
</dbReference>
<organism evidence="3 4">
    <name type="scientific">Motiliproteus coralliicola</name>
    <dbReference type="NCBI Taxonomy" id="2283196"/>
    <lineage>
        <taxon>Bacteria</taxon>
        <taxon>Pseudomonadati</taxon>
        <taxon>Pseudomonadota</taxon>
        <taxon>Gammaproteobacteria</taxon>
        <taxon>Oceanospirillales</taxon>
        <taxon>Oceanospirillaceae</taxon>
        <taxon>Motiliproteus</taxon>
    </lineage>
</organism>
<dbReference type="Pfam" id="PF17863">
    <property type="entry name" value="AAA_lid_2"/>
    <property type="match status" value="1"/>
</dbReference>
<dbReference type="GO" id="GO:0016887">
    <property type="term" value="F:ATP hydrolysis activity"/>
    <property type="evidence" value="ECO:0007669"/>
    <property type="project" value="InterPro"/>
</dbReference>
<dbReference type="Gene3D" id="1.10.8.80">
    <property type="entry name" value="Magnesium chelatase subunit I, C-Terminal domain"/>
    <property type="match status" value="1"/>
</dbReference>
<dbReference type="InterPro" id="IPR002035">
    <property type="entry name" value="VWF_A"/>
</dbReference>
<dbReference type="InterPro" id="IPR041628">
    <property type="entry name" value="ChlI/MoxR_AAA_lid"/>
</dbReference>
<feature type="compositionally biased region" description="Basic and acidic residues" evidence="1">
    <location>
        <begin position="321"/>
        <end position="331"/>
    </location>
</feature>
<dbReference type="Pfam" id="PF13519">
    <property type="entry name" value="VWA_2"/>
    <property type="match status" value="1"/>
</dbReference>
<gene>
    <name evidence="3" type="ORF">DV711_16450</name>
</gene>
<proteinExistence type="predicted"/>
<dbReference type="EMBL" id="QQOH01000005">
    <property type="protein sequence ID" value="RDE18255.1"/>
    <property type="molecule type" value="Genomic_DNA"/>
</dbReference>
<dbReference type="InterPro" id="IPR011704">
    <property type="entry name" value="ATPase_dyneun-rel_AAA"/>
</dbReference>
<dbReference type="AlphaFoldDB" id="A0A369WFK8"/>
<comment type="caution">
    <text evidence="3">The sequence shown here is derived from an EMBL/GenBank/DDBJ whole genome shotgun (WGS) entry which is preliminary data.</text>
</comment>
<dbReference type="CDD" id="cd00009">
    <property type="entry name" value="AAA"/>
    <property type="match status" value="1"/>
</dbReference>
<name>A0A369WFK8_9GAMM</name>
<dbReference type="OrthoDB" id="9775079at2"/>
<evidence type="ECO:0000313" key="3">
    <source>
        <dbReference type="EMBL" id="RDE18255.1"/>
    </source>
</evidence>
<dbReference type="InterPro" id="IPR052989">
    <property type="entry name" value="Mg-chelatase_DI-like"/>
</dbReference>
<feature type="region of interest" description="Disordered" evidence="1">
    <location>
        <begin position="294"/>
        <end position="349"/>
    </location>
</feature>
<dbReference type="PANTHER" id="PTHR35023">
    <property type="entry name" value="CHELATASE-RELATED"/>
    <property type="match status" value="1"/>
</dbReference>
<keyword evidence="4" id="KW-1185">Reference proteome</keyword>
<evidence type="ECO:0000259" key="2">
    <source>
        <dbReference type="PROSITE" id="PS50234"/>
    </source>
</evidence>
<feature type="compositionally biased region" description="Basic and acidic residues" evidence="1">
    <location>
        <begin position="376"/>
        <end position="391"/>
    </location>
</feature>
<evidence type="ECO:0000256" key="1">
    <source>
        <dbReference type="SAM" id="MobiDB-lite"/>
    </source>
</evidence>
<feature type="region of interest" description="Disordered" evidence="1">
    <location>
        <begin position="374"/>
        <end position="394"/>
    </location>
</feature>
<dbReference type="PANTHER" id="PTHR35023:SF1">
    <property type="entry name" value="MG-PROTOPORPHYRIN IX CHELATASE"/>
    <property type="match status" value="1"/>
</dbReference>
<dbReference type="Proteomes" id="UP000253769">
    <property type="component" value="Unassembled WGS sequence"/>
</dbReference>
<dbReference type="GO" id="GO:0005524">
    <property type="term" value="F:ATP binding"/>
    <property type="evidence" value="ECO:0007669"/>
    <property type="project" value="InterPro"/>
</dbReference>
<feature type="compositionally biased region" description="Pro residues" evidence="1">
    <location>
        <begin position="299"/>
        <end position="314"/>
    </location>
</feature>
<feature type="domain" description="VWFA" evidence="2">
    <location>
        <begin position="428"/>
        <end position="537"/>
    </location>
</feature>
<dbReference type="SUPFAM" id="SSF52540">
    <property type="entry name" value="P-loop containing nucleoside triphosphate hydrolases"/>
    <property type="match status" value="1"/>
</dbReference>
<dbReference type="InterPro" id="IPR036465">
    <property type="entry name" value="vWFA_dom_sf"/>
</dbReference>
<sequence>MSEIHYPFSAVVGQPSFKLALVLAAINPRIGGVVIGGPRGSAKSTLARGMADLLPTHPPCEDDDASASLPAEFVTLPLGASEEMLLGTLDLQQVLQDKTVAFNPGLLSRAHGGVLYVDEVNLLPDNLVDLLLDVAASGVNRVERDGISHSHKAEFLLVGTMNPDEGELRPQLHDRFGLSVQLSNQYAAAERVEIVRQREAFEADPEGFCRRYQPQQQQLIEQIQAARTLLPKVGCEDELRLAIAERCAQAQVDGLRADLVWFRAACAHAAWQGREQVERQDLDAVEELVLAHRRRAQVSPPPSPQPNQPPPPSGPQGGGFKRPDTSRRDPETEAAGDWGAMSPQAQQRQAISGMALDHLSPEANFTGTAVAGLTDRAGKRRGDQADGRHQGAELSNRPDWFATLVQQLGQWPPKALRWKKAQQGQAALHLVLLDTSASTLAQQQFGRAKAVLGQIAERAYLEREQLAVFGFGNNRVDNLLPRVRAPKELDHWLDQLEAGGGTPLYPALQQAQQYLSQLQRRSPGLQLCSYILTDGRSRAELQSLQLPGKTVWIDTEAGAVKRGRGRRLAQQLGADYWSLEQLTSPAG</sequence>
<accession>A0A369WFK8</accession>
<dbReference type="Pfam" id="PF07728">
    <property type="entry name" value="AAA_5"/>
    <property type="match status" value="1"/>
</dbReference>
<dbReference type="InterPro" id="IPR027417">
    <property type="entry name" value="P-loop_NTPase"/>
</dbReference>
<dbReference type="PROSITE" id="PS50234">
    <property type="entry name" value="VWFA"/>
    <property type="match status" value="1"/>
</dbReference>
<dbReference type="Gene3D" id="3.40.50.300">
    <property type="entry name" value="P-loop containing nucleotide triphosphate hydrolases"/>
    <property type="match status" value="1"/>
</dbReference>
<dbReference type="Gene3D" id="3.40.50.410">
    <property type="entry name" value="von Willebrand factor, type A domain"/>
    <property type="match status" value="1"/>
</dbReference>
<evidence type="ECO:0000313" key="4">
    <source>
        <dbReference type="Proteomes" id="UP000253769"/>
    </source>
</evidence>
<dbReference type="SMART" id="SM00382">
    <property type="entry name" value="AAA"/>
    <property type="match status" value="1"/>
</dbReference>